<dbReference type="GO" id="GO:0006744">
    <property type="term" value="P:ubiquinone biosynthetic process"/>
    <property type="evidence" value="ECO:0007669"/>
    <property type="project" value="TreeGrafter"/>
</dbReference>
<dbReference type="Gene3D" id="1.10.600.10">
    <property type="entry name" value="Farnesyl Diphosphate Synthase"/>
    <property type="match status" value="1"/>
</dbReference>
<sequence>MDSSNVEEALKDRELVLVNFYADWCRFSQQLKPTFLQASDRLKSTKRNVISYILNDQVQPLHSNYYKSASSLREDCGFWLGSGDWILQREEQMHKNATIYFREPNKEAEGNFQYTGPLDNYDYLKNWLTDKCVPLVREITFENAEELTEEGIPFLILFRQKDDIESEKLFNSVVTNELVDQKNSINFLVADGKRFAHPLQHLGKSEKDLPLIAIDSFRHMYLFPDFKLLGEHEKLRQFVLDLHSGKLHREFHQGPDTTPSSDGKLTQPPSSVFKQLKPAETRPFKRSFSPHIFEATLESQQQRPVELPHEITKMLGSLKNDILESLMERTMMNGLATSTDNPFKFTKELREMSRYYFDKGGKMIRPTISLLMSAACNQQIASTNSSVDISLNQYRIAIVAEMIHSATLVHDDVIDESNTRRGQPTTNARWGNKRAILIGDFILARATKVLCSIGQPQVIETMAAIVEDLVKGELMQLNSPPQSKNARFKHYMTKTFYKTGSLFSNSCKSAAMLSGCSESTQQLASEFGQNLGLAFQLIDDVLDYVASAAELGKPTASDLRLGLATCPVLFAADEFPELDPLIERRFSQPGDVEKALELVKRSNGLQNSRELARQHGEAAIENIRQLLPHRGQIHDCLVNSVLRQLGREK</sequence>
<evidence type="ECO:0000256" key="5">
    <source>
        <dbReference type="ARBA" id="ARBA00022842"/>
    </source>
</evidence>
<comment type="cofactor">
    <cofactor evidence="1">
        <name>Mg(2+)</name>
        <dbReference type="ChEBI" id="CHEBI:18420"/>
    </cofactor>
</comment>
<proteinExistence type="inferred from homology"/>
<dbReference type="GO" id="GO:0046872">
    <property type="term" value="F:metal ion binding"/>
    <property type="evidence" value="ECO:0007669"/>
    <property type="project" value="UniProtKB-KW"/>
</dbReference>
<dbReference type="Proteomes" id="UP000095281">
    <property type="component" value="Unplaced"/>
</dbReference>
<dbReference type="PANTHER" id="PTHR12001:SF69">
    <property type="entry name" value="ALL TRANS-POLYPRENYL-DIPHOSPHATE SYNTHASE PDSS1"/>
    <property type="match status" value="1"/>
</dbReference>
<evidence type="ECO:0000313" key="10">
    <source>
        <dbReference type="WBParaSite" id="MhA1_Contig1076.frz3.gene2"/>
    </source>
</evidence>
<dbReference type="InterPro" id="IPR000092">
    <property type="entry name" value="Polyprenyl_synt"/>
</dbReference>
<evidence type="ECO:0000259" key="8">
    <source>
        <dbReference type="Pfam" id="PF00085"/>
    </source>
</evidence>
<dbReference type="AlphaFoldDB" id="A0A1I8AZ91"/>
<keyword evidence="6" id="KW-0414">Isoprene biosynthesis</keyword>
<evidence type="ECO:0000256" key="1">
    <source>
        <dbReference type="ARBA" id="ARBA00001946"/>
    </source>
</evidence>
<feature type="region of interest" description="Disordered" evidence="7">
    <location>
        <begin position="250"/>
        <end position="271"/>
    </location>
</feature>
<dbReference type="CDD" id="cd00685">
    <property type="entry name" value="Trans_IPPS_HT"/>
    <property type="match status" value="1"/>
</dbReference>
<dbReference type="GO" id="GO:1990234">
    <property type="term" value="C:transferase complex"/>
    <property type="evidence" value="ECO:0007669"/>
    <property type="project" value="TreeGrafter"/>
</dbReference>
<dbReference type="PROSITE" id="PS00444">
    <property type="entry name" value="POLYPRENYL_SYNTHASE_2"/>
    <property type="match status" value="1"/>
</dbReference>
<keyword evidence="3" id="KW-0808">Transferase</keyword>
<dbReference type="SUPFAM" id="SSF48576">
    <property type="entry name" value="Terpenoid synthases"/>
    <property type="match status" value="1"/>
</dbReference>
<dbReference type="PANTHER" id="PTHR12001">
    <property type="entry name" value="GERANYLGERANYL PYROPHOSPHATE SYNTHASE"/>
    <property type="match status" value="1"/>
</dbReference>
<evidence type="ECO:0000256" key="6">
    <source>
        <dbReference type="ARBA" id="ARBA00023229"/>
    </source>
</evidence>
<dbReference type="Pfam" id="PF00348">
    <property type="entry name" value="polyprenyl_synt"/>
    <property type="match status" value="1"/>
</dbReference>
<dbReference type="Pfam" id="PF00085">
    <property type="entry name" value="Thioredoxin"/>
    <property type="match status" value="1"/>
</dbReference>
<dbReference type="InterPro" id="IPR008949">
    <property type="entry name" value="Isoprenoid_synthase_dom_sf"/>
</dbReference>
<feature type="compositionally biased region" description="Polar residues" evidence="7">
    <location>
        <begin position="255"/>
        <end position="271"/>
    </location>
</feature>
<dbReference type="GO" id="GO:0004659">
    <property type="term" value="F:prenyltransferase activity"/>
    <property type="evidence" value="ECO:0007669"/>
    <property type="project" value="InterPro"/>
</dbReference>
<comment type="similarity">
    <text evidence="2">Belongs to the FPP/GGPP synthase family.</text>
</comment>
<dbReference type="PROSITE" id="PS00723">
    <property type="entry name" value="POLYPRENYL_SYNTHASE_1"/>
    <property type="match status" value="1"/>
</dbReference>
<dbReference type="WBParaSite" id="MhA1_Contig1076.frz3.gene2">
    <property type="protein sequence ID" value="MhA1_Contig1076.frz3.gene2"/>
    <property type="gene ID" value="MhA1_Contig1076.frz3.gene2"/>
</dbReference>
<dbReference type="Gene3D" id="3.40.30.10">
    <property type="entry name" value="Glutaredoxin"/>
    <property type="match status" value="2"/>
</dbReference>
<evidence type="ECO:0000313" key="9">
    <source>
        <dbReference type="Proteomes" id="UP000095281"/>
    </source>
</evidence>
<keyword evidence="4" id="KW-0479">Metal-binding</keyword>
<organism evidence="9 10">
    <name type="scientific">Meloidogyne hapla</name>
    <name type="common">Root-knot nematode worm</name>
    <dbReference type="NCBI Taxonomy" id="6305"/>
    <lineage>
        <taxon>Eukaryota</taxon>
        <taxon>Metazoa</taxon>
        <taxon>Ecdysozoa</taxon>
        <taxon>Nematoda</taxon>
        <taxon>Chromadorea</taxon>
        <taxon>Rhabditida</taxon>
        <taxon>Tylenchina</taxon>
        <taxon>Tylenchomorpha</taxon>
        <taxon>Tylenchoidea</taxon>
        <taxon>Meloidogynidae</taxon>
        <taxon>Meloidogyninae</taxon>
        <taxon>Meloidogyne</taxon>
    </lineage>
</organism>
<name>A0A1I8AZ91_MELHA</name>
<dbReference type="GO" id="GO:0008299">
    <property type="term" value="P:isoprenoid biosynthetic process"/>
    <property type="evidence" value="ECO:0007669"/>
    <property type="project" value="UniProtKB-KW"/>
</dbReference>
<accession>A0A1I8AZ91</accession>
<keyword evidence="9" id="KW-1185">Reference proteome</keyword>
<dbReference type="InterPro" id="IPR033749">
    <property type="entry name" value="Polyprenyl_synt_CS"/>
</dbReference>
<reference evidence="10" key="1">
    <citation type="submission" date="2016-11" db="UniProtKB">
        <authorList>
            <consortium name="WormBaseParasite"/>
        </authorList>
    </citation>
    <scope>IDENTIFICATION</scope>
</reference>
<dbReference type="InterPro" id="IPR013766">
    <property type="entry name" value="Thioredoxin_domain"/>
</dbReference>
<feature type="domain" description="Thioredoxin" evidence="8">
    <location>
        <begin position="4"/>
        <end position="47"/>
    </location>
</feature>
<protein>
    <submittedName>
        <fullName evidence="10">Thioredoxin domain-containing protein</fullName>
    </submittedName>
</protein>
<dbReference type="SUPFAM" id="SSF52833">
    <property type="entry name" value="Thioredoxin-like"/>
    <property type="match status" value="3"/>
</dbReference>
<dbReference type="GO" id="GO:0042811">
    <property type="term" value="P:pheromone biosynthetic process"/>
    <property type="evidence" value="ECO:0007669"/>
    <property type="project" value="UniProtKB-ARBA"/>
</dbReference>
<evidence type="ECO:0000256" key="7">
    <source>
        <dbReference type="SAM" id="MobiDB-lite"/>
    </source>
</evidence>
<dbReference type="GO" id="GO:0005739">
    <property type="term" value="C:mitochondrion"/>
    <property type="evidence" value="ECO:0007669"/>
    <property type="project" value="TreeGrafter"/>
</dbReference>
<evidence type="ECO:0000256" key="2">
    <source>
        <dbReference type="ARBA" id="ARBA00006706"/>
    </source>
</evidence>
<evidence type="ECO:0000256" key="4">
    <source>
        <dbReference type="ARBA" id="ARBA00022723"/>
    </source>
</evidence>
<dbReference type="SFLD" id="SFLDS00005">
    <property type="entry name" value="Isoprenoid_Synthase_Type_I"/>
    <property type="match status" value="1"/>
</dbReference>
<dbReference type="InterPro" id="IPR036249">
    <property type="entry name" value="Thioredoxin-like_sf"/>
</dbReference>
<evidence type="ECO:0000256" key="3">
    <source>
        <dbReference type="ARBA" id="ARBA00022679"/>
    </source>
</evidence>
<dbReference type="Pfam" id="PF13848">
    <property type="entry name" value="Thioredoxin_6"/>
    <property type="match status" value="1"/>
</dbReference>
<keyword evidence="5" id="KW-0460">Magnesium</keyword>